<proteinExistence type="predicted"/>
<dbReference type="InterPro" id="IPR006644">
    <property type="entry name" value="Cadg"/>
</dbReference>
<dbReference type="Pfam" id="PF00353">
    <property type="entry name" value="HemolysinCabind"/>
    <property type="match status" value="2"/>
</dbReference>
<dbReference type="Proteomes" id="UP000034491">
    <property type="component" value="Unassembled WGS sequence"/>
</dbReference>
<dbReference type="Gene3D" id="2.60.40.2810">
    <property type="match status" value="1"/>
</dbReference>
<dbReference type="Gene3D" id="2.150.10.10">
    <property type="entry name" value="Serralysin-like metalloprotease, C-terminal"/>
    <property type="match status" value="1"/>
</dbReference>
<dbReference type="InterPro" id="IPR013783">
    <property type="entry name" value="Ig-like_fold"/>
</dbReference>
<dbReference type="InterPro" id="IPR050557">
    <property type="entry name" value="RTX_toxin/Mannuronan_C5-epim"/>
</dbReference>
<protein>
    <recommendedName>
        <fullName evidence="3">Dystroglycan-type cadherin-like domain-containing protein</fullName>
    </recommendedName>
</protein>
<dbReference type="InterPro" id="IPR001343">
    <property type="entry name" value="Hemolysn_Ca-bd"/>
</dbReference>
<dbReference type="GO" id="GO:0005509">
    <property type="term" value="F:calcium ion binding"/>
    <property type="evidence" value="ECO:0007669"/>
    <property type="project" value="InterPro"/>
</dbReference>
<gene>
    <name evidence="4" type="ORF">WH95_03375</name>
</gene>
<dbReference type="InterPro" id="IPR018511">
    <property type="entry name" value="Hemolysin-typ_Ca-bd_CS"/>
</dbReference>
<dbReference type="SMART" id="SM00736">
    <property type="entry name" value="CADG"/>
    <property type="match status" value="2"/>
</dbReference>
<accession>A0A0M2REA8</accession>
<dbReference type="NCBIfam" id="TIGR03661">
    <property type="entry name" value="T1SS_VCA0849"/>
    <property type="match status" value="1"/>
</dbReference>
<evidence type="ECO:0000313" key="4">
    <source>
        <dbReference type="EMBL" id="KKJ78350.1"/>
    </source>
</evidence>
<sequence length="1297" mass="142863">MGAPQGLEGRFYFFERDIYSLSEAKKLCDEQGYAEATFTARSLNYGEGTGWEPTSFSDFLGNDIDSLSTWAPNQNLDHFMVSLTGYVYLDAGTYNFSAYTDDGFELKIGGQVITSFEDLRAPGRSEGQGSFESGLYEIEITYFDNRGGSLLQIDAQKDGTTENIFDGNAFYKVPEQYFGDENLEEKTDEQGRSYLTKAPDTIPVLAADTATVNEDGSVIIDVLSNDYDADGDQLYLSYAYQAEHGEVTTNDDGTITYRPDADFNGQDTFLYKVVDEDGNFVRQSVTVNVNPINDAPELSAEISVDELAEGQNLEINLASYFSDRDNDQLSFTVTGASFANIEGNILRLAPVTGHEGDYTITIQARDPSGEIAETNVSFHVTPQTAEDTVPVLIPDHAEVIEDTSVIIDPLANDNDADGDTLSLIQVFPAENGTVSINPDGTVTYTPDDNFNGVDTFRYQVQDEDGNILEQDVSLTVTPVNDAPVLTDTIHVPNLEAGNDILIDLSSSFTDPDGDILTFNVEGADFASIEGSNLRLSPAQGQEGQHDIVITATDNSGAHITTSVEFDVTEDPVDPDPDPDLAEGLQHPSVAMNLSAVRDWGSNLPFLDLMKQAREWVVTEEGSWWGGIDMQEVRDAGLEDTHGWITEMPDGAWRLTSIVMDVKASEHNPEVTAGEYTLRYEGEGEINLQGHGLTVLSRQDGEITFELSGDQHSITVHVDGTDPNQTGDYIKNISVVKSDYLELYETGEIFNPQWLDLVEDFRVLRFMEWMNTNGSVVKELSDQPQVDDLAWNRDAGVPLEVMVELANQTGTDPWFTIPFHATDEYIREFAAYVKENLDPSLKAYVEYSNEVWNYGYGFSQTEDANVLGRELFGTTFGDHPHREYYGYRSAQVQDIFRDAFGDTADEQLISVLATQTRNDDWPLYTAVRGAEVYAESVGKSVSELFDEVSTTWYFGGGFGSPAAHGGFAEQVIDWISTFGEARAKDMIFEQLSGTAQHVDMTGQPDWASPPTIETALDYIRVQAEFAQQYGWTVNSYEGGSHMVGTTLDVMDALSEFFQELHVDPRMGDLYAQVYEGWLDIEGTTLFNQFQEVGVHSNWGSFSALQDLLDNSPRWDALKEFNEEAPDWAQRAEGTFDHGVRIFGTEAAETLTGTVEEDFLIAGDGNDILLGGAGNDGLHGGDGDDILISGDGSDTVLGGSGADRFTFNALDQGQDVIRDFNLAEGDILDISDLLTLDNDDNIILENYIRLDEVEGDTVLMINSTGNQGTEYQTVARLEGITELGSIDDLVQNEVILITD</sequence>
<dbReference type="GO" id="GO:0005576">
    <property type="term" value="C:extracellular region"/>
    <property type="evidence" value="ECO:0007669"/>
    <property type="project" value="UniProtKB-SubCell"/>
</dbReference>
<dbReference type="GO" id="GO:0016020">
    <property type="term" value="C:membrane"/>
    <property type="evidence" value="ECO:0007669"/>
    <property type="project" value="InterPro"/>
</dbReference>
<feature type="domain" description="Dystroglycan-type cadherin-like" evidence="3">
    <location>
        <begin position="297"/>
        <end position="387"/>
    </location>
</feature>
<name>A0A0M2REA8_9PROT</name>
<dbReference type="PANTHER" id="PTHR38340">
    <property type="entry name" value="S-LAYER PROTEIN"/>
    <property type="match status" value="1"/>
</dbReference>
<dbReference type="PATRIC" id="fig|1549748.8.peg.1279"/>
<dbReference type="RefSeq" id="WP_046502858.1">
    <property type="nucleotide sequence ID" value="NZ_LANI01000002.1"/>
</dbReference>
<dbReference type="InterPro" id="IPR019960">
    <property type="entry name" value="T1SS_VCA0849"/>
</dbReference>
<dbReference type="SUPFAM" id="SSF51120">
    <property type="entry name" value="beta-Roll"/>
    <property type="match status" value="1"/>
</dbReference>
<evidence type="ECO:0000313" key="5">
    <source>
        <dbReference type="Proteomes" id="UP000034491"/>
    </source>
</evidence>
<dbReference type="OrthoDB" id="7783360at2"/>
<feature type="domain" description="Dystroglycan-type cadherin-like" evidence="3">
    <location>
        <begin position="484"/>
        <end position="574"/>
    </location>
</feature>
<dbReference type="NCBIfam" id="NF012211">
    <property type="entry name" value="tand_rpt_95"/>
    <property type="match status" value="2"/>
</dbReference>
<dbReference type="Gene3D" id="2.60.40.3440">
    <property type="match status" value="1"/>
</dbReference>
<reference evidence="4 5" key="1">
    <citation type="submission" date="2015-03" db="EMBL/GenBank/DDBJ databases">
        <title>Genome sequence of Kiloniella sp. P1-1, isolated from the gut microflora of Pacific white shrimp, Penaeus vannamei.</title>
        <authorList>
            <person name="Shao Z."/>
            <person name="Wang L."/>
            <person name="Li X."/>
        </authorList>
    </citation>
    <scope>NUCLEOTIDE SEQUENCE [LARGE SCALE GENOMIC DNA]</scope>
    <source>
        <strain evidence="4 5">P1-1</strain>
    </source>
</reference>
<evidence type="ECO:0000259" key="3">
    <source>
        <dbReference type="SMART" id="SM00736"/>
    </source>
</evidence>
<comment type="caution">
    <text evidence="4">The sequence shown here is derived from an EMBL/GenBank/DDBJ whole genome shotgun (WGS) entry which is preliminary data.</text>
</comment>
<dbReference type="InterPro" id="IPR011049">
    <property type="entry name" value="Serralysin-like_metalloprot_C"/>
</dbReference>
<evidence type="ECO:0000256" key="2">
    <source>
        <dbReference type="ARBA" id="ARBA00022525"/>
    </source>
</evidence>
<comment type="subcellular location">
    <subcellularLocation>
        <location evidence="1">Secreted</location>
    </subcellularLocation>
</comment>
<keyword evidence="2" id="KW-0964">Secreted</keyword>
<dbReference type="Gene3D" id="2.60.40.10">
    <property type="entry name" value="Immunoglobulins"/>
    <property type="match status" value="1"/>
</dbReference>
<dbReference type="PROSITE" id="PS00330">
    <property type="entry name" value="HEMOLYSIN_CALCIUM"/>
    <property type="match status" value="1"/>
</dbReference>
<dbReference type="Pfam" id="PF17963">
    <property type="entry name" value="Big_9"/>
    <property type="match status" value="4"/>
</dbReference>
<dbReference type="EMBL" id="LANI01000002">
    <property type="protein sequence ID" value="KKJ78350.1"/>
    <property type="molecule type" value="Genomic_DNA"/>
</dbReference>
<dbReference type="PANTHER" id="PTHR38340:SF1">
    <property type="entry name" value="S-LAYER PROTEIN"/>
    <property type="match status" value="1"/>
</dbReference>
<dbReference type="PRINTS" id="PR00313">
    <property type="entry name" value="CABNDNGRPT"/>
</dbReference>
<evidence type="ECO:0000256" key="1">
    <source>
        <dbReference type="ARBA" id="ARBA00004613"/>
    </source>
</evidence>
<organism evidence="4 5">
    <name type="scientific">Kiloniella litopenaei</name>
    <dbReference type="NCBI Taxonomy" id="1549748"/>
    <lineage>
        <taxon>Bacteria</taxon>
        <taxon>Pseudomonadati</taxon>
        <taxon>Pseudomonadota</taxon>
        <taxon>Alphaproteobacteria</taxon>
        <taxon>Rhodospirillales</taxon>
        <taxon>Kiloniellaceae</taxon>
        <taxon>Kiloniella</taxon>
    </lineage>
</organism>
<dbReference type="STRING" id="1549748.WH95_03375"/>
<keyword evidence="5" id="KW-1185">Reference proteome</keyword>